<sequence>MQPIVRTTGGEVRATPAAHGTHLFRNIPYAAPPVGPLRFAPPQPAAAWDGVRESDAWGAGAPQAPYAPPLDTLLGEHVVTGQDCLNLNVWTPGTGGRLPVLVWVHGGAFTNGAGSLPMYDGAAFARDGVVLVTFNYRLGADGFLHLPGTVANRGLLDQVAALTWVRENIARFGGDPDRVTLFGQSAGAMAIACLMAMDRARGLFHRAALQSGAAQHTLTPPSAELVLTRLAEVLGVAPSVAGISAVPTDVVVKAQQRLRTEVAAHPDPARWGEAALNMMPFEPVVDGEVLPVDPLEAVGSGASAGIDLLVGTTTEEFRLFLVPTGLIDLLPEAAPAVTAQRYGLPQEALDAYRAALPDGSAGDLAAAVATDWFYRIPALRLAEAHTGAAYVYEFGWRSPAYGGALGACHAVEVPFVFDTLREAGTDLLLGERPPQPLADALHRAWTAFATDGDPGWPTYEPGARATMCFGERSAVEHDPRPELRELWDGVR</sequence>
<keyword evidence="2 3" id="KW-0378">Hydrolase</keyword>
<dbReference type="RefSeq" id="WP_345701313.1">
    <property type="nucleotide sequence ID" value="NZ_BAABIS010000001.1"/>
</dbReference>
<feature type="domain" description="Carboxylesterase type B" evidence="4">
    <location>
        <begin position="2"/>
        <end position="455"/>
    </location>
</feature>
<dbReference type="PROSITE" id="PS00122">
    <property type="entry name" value="CARBOXYLESTERASE_B_1"/>
    <property type="match status" value="1"/>
</dbReference>
<evidence type="ECO:0000256" key="3">
    <source>
        <dbReference type="RuleBase" id="RU361235"/>
    </source>
</evidence>
<evidence type="ECO:0000256" key="1">
    <source>
        <dbReference type="ARBA" id="ARBA00005964"/>
    </source>
</evidence>
<keyword evidence="6" id="KW-1185">Reference proteome</keyword>
<dbReference type="InterPro" id="IPR029058">
    <property type="entry name" value="AB_hydrolase_fold"/>
</dbReference>
<evidence type="ECO:0000256" key="2">
    <source>
        <dbReference type="ARBA" id="ARBA00022801"/>
    </source>
</evidence>
<reference evidence="6" key="1">
    <citation type="journal article" date="2019" name="Int. J. Syst. Evol. Microbiol.">
        <title>The Global Catalogue of Microorganisms (GCM) 10K type strain sequencing project: providing services to taxonomists for standard genome sequencing and annotation.</title>
        <authorList>
            <consortium name="The Broad Institute Genomics Platform"/>
            <consortium name="The Broad Institute Genome Sequencing Center for Infectious Disease"/>
            <person name="Wu L."/>
            <person name="Ma J."/>
        </authorList>
    </citation>
    <scope>NUCLEOTIDE SEQUENCE [LARGE SCALE GENOMIC DNA]</scope>
    <source>
        <strain evidence="6">JCM 13006</strain>
    </source>
</reference>
<dbReference type="Proteomes" id="UP001501752">
    <property type="component" value="Unassembled WGS sequence"/>
</dbReference>
<dbReference type="Pfam" id="PF00135">
    <property type="entry name" value="COesterase"/>
    <property type="match status" value="1"/>
</dbReference>
<proteinExistence type="inferred from homology"/>
<evidence type="ECO:0000313" key="6">
    <source>
        <dbReference type="Proteomes" id="UP001501752"/>
    </source>
</evidence>
<dbReference type="Gene3D" id="3.40.50.1820">
    <property type="entry name" value="alpha/beta hydrolase"/>
    <property type="match status" value="1"/>
</dbReference>
<evidence type="ECO:0000259" key="4">
    <source>
        <dbReference type="Pfam" id="PF00135"/>
    </source>
</evidence>
<dbReference type="InterPro" id="IPR050309">
    <property type="entry name" value="Type-B_Carboxylest/Lipase"/>
</dbReference>
<dbReference type="EMBL" id="BAABIS010000001">
    <property type="protein sequence ID" value="GAA4882825.1"/>
    <property type="molecule type" value="Genomic_DNA"/>
</dbReference>
<organism evidence="5 6">
    <name type="scientific">Kitasatospora terrestris</name>
    <dbReference type="NCBI Taxonomy" id="258051"/>
    <lineage>
        <taxon>Bacteria</taxon>
        <taxon>Bacillati</taxon>
        <taxon>Actinomycetota</taxon>
        <taxon>Actinomycetes</taxon>
        <taxon>Kitasatosporales</taxon>
        <taxon>Streptomycetaceae</taxon>
        <taxon>Kitasatospora</taxon>
    </lineage>
</organism>
<evidence type="ECO:0000313" key="5">
    <source>
        <dbReference type="EMBL" id="GAA4882825.1"/>
    </source>
</evidence>
<dbReference type="InterPro" id="IPR002018">
    <property type="entry name" value="CarbesteraseB"/>
</dbReference>
<dbReference type="EC" id="3.1.1.-" evidence="3"/>
<dbReference type="PANTHER" id="PTHR11559">
    <property type="entry name" value="CARBOXYLESTERASE"/>
    <property type="match status" value="1"/>
</dbReference>
<protein>
    <recommendedName>
        <fullName evidence="3">Carboxylic ester hydrolase</fullName>
        <ecNumber evidence="3">3.1.1.-</ecNumber>
    </recommendedName>
</protein>
<dbReference type="InterPro" id="IPR019826">
    <property type="entry name" value="Carboxylesterase_B_AS"/>
</dbReference>
<name>A0ABP9EM92_9ACTN</name>
<comment type="caution">
    <text evidence="5">The sequence shown here is derived from an EMBL/GenBank/DDBJ whole genome shotgun (WGS) entry which is preliminary data.</text>
</comment>
<gene>
    <name evidence="5" type="ORF">GCM10023235_74150</name>
</gene>
<dbReference type="SUPFAM" id="SSF53474">
    <property type="entry name" value="alpha/beta-Hydrolases"/>
    <property type="match status" value="1"/>
</dbReference>
<comment type="similarity">
    <text evidence="1 3">Belongs to the type-B carboxylesterase/lipase family.</text>
</comment>
<accession>A0ABP9EM92</accession>